<evidence type="ECO:0008006" key="4">
    <source>
        <dbReference type="Google" id="ProtNLM"/>
    </source>
</evidence>
<evidence type="ECO:0000256" key="1">
    <source>
        <dbReference type="SAM" id="Phobius"/>
    </source>
</evidence>
<protein>
    <recommendedName>
        <fullName evidence="4">Molecular chaperone-like protein</fullName>
    </recommendedName>
</protein>
<organism evidence="2 3">
    <name type="scientific">Dethiosulfovibrio marinus</name>
    <dbReference type="NCBI Taxonomy" id="133532"/>
    <lineage>
        <taxon>Bacteria</taxon>
        <taxon>Thermotogati</taxon>
        <taxon>Synergistota</taxon>
        <taxon>Synergistia</taxon>
        <taxon>Synergistales</taxon>
        <taxon>Dethiosulfovibrionaceae</taxon>
        <taxon>Dethiosulfovibrio</taxon>
    </lineage>
</organism>
<evidence type="ECO:0000313" key="3">
    <source>
        <dbReference type="Proteomes" id="UP001200430"/>
    </source>
</evidence>
<comment type="caution">
    <text evidence="2">The sequence shown here is derived from an EMBL/GenBank/DDBJ whole genome shotgun (WGS) entry which is preliminary data.</text>
</comment>
<sequence length="651" mass="71302">MTKPVLAVDFGTSNSYFCKCPSDELLPSPVDFIADRTGMDTVVLYREGRSPLVGSMALNTWGEATEEERRSLKLITRFKPEIDRDSESYRAAVAFLSSVREEAEVRHIPFDPRSREVYFGVPCQAGGNYLDSLTSAAFEAGYGRVKTLEEPIGALLYHISQRDMAPSEAMGRVLVLDFGGGTCDLASLEGLSVRSSWGDWSLGGRLFDDLFFRILCERNPGLEESMDEGTSYFVHWYWSRILKESFSTTMARDRSVLWSGTAGVYGGIRRLGWDEFIERISDYRPTEDMIRSIGGDCPGSDGPENLVTRLENLVLGCDGADSVILAGGSSLWPFVSDLVQRIMPEARLIRSDQPYGVVSRGLALFPALKNKNGRTLSSLRRDMHRFVEEIRTDVIDPVLEDTVDRASYDVASLLIGEAVIPALEAFRRDGGKISAFEKRVTSAMEDRKDSVDRKVTEHLRSASEKIPVMVLEKLALWFRKNGVRSMPRHLELALGEEGPDILSALDMSGISPVARLSSGMDRVAAVLAGAVVASICGGGGMALIASGLPGLLLGGVIGLGGYALGRERIRKGFRDVSIPKMMARAVVSEGTVEKAVAKSKKAISDGLQDGIRREWAAIEPELMASVEEMVRKEIAALSMLNQLEGGVSRED</sequence>
<dbReference type="Gene3D" id="3.30.420.40">
    <property type="match status" value="2"/>
</dbReference>
<keyword evidence="1" id="KW-1133">Transmembrane helix</keyword>
<proteinExistence type="predicted"/>
<dbReference type="CDD" id="cd10170">
    <property type="entry name" value="ASKHA_NBD_HSP70"/>
    <property type="match status" value="1"/>
</dbReference>
<dbReference type="EMBL" id="JAKGUD010000012">
    <property type="protein sequence ID" value="MCF4143243.1"/>
    <property type="molecule type" value="Genomic_DNA"/>
</dbReference>
<keyword evidence="1" id="KW-0472">Membrane</keyword>
<keyword evidence="1" id="KW-0812">Transmembrane</keyword>
<gene>
    <name evidence="2" type="ORF">L2W38_10510</name>
</gene>
<dbReference type="SUPFAM" id="SSF53067">
    <property type="entry name" value="Actin-like ATPase domain"/>
    <property type="match status" value="2"/>
</dbReference>
<dbReference type="Proteomes" id="UP001200430">
    <property type="component" value="Unassembled WGS sequence"/>
</dbReference>
<evidence type="ECO:0000313" key="2">
    <source>
        <dbReference type="EMBL" id="MCF4143243.1"/>
    </source>
</evidence>
<dbReference type="RefSeq" id="WP_236099945.1">
    <property type="nucleotide sequence ID" value="NZ_JAKGUD010000012.1"/>
</dbReference>
<name>A0ABS9EPX4_9BACT</name>
<dbReference type="InterPro" id="IPR043129">
    <property type="entry name" value="ATPase_NBD"/>
</dbReference>
<accession>A0ABS9EPX4</accession>
<dbReference type="PANTHER" id="PTHR42749:SF1">
    <property type="entry name" value="CELL SHAPE-DETERMINING PROTEIN MREB"/>
    <property type="match status" value="1"/>
</dbReference>
<feature type="transmembrane region" description="Helical" evidence="1">
    <location>
        <begin position="548"/>
        <end position="565"/>
    </location>
</feature>
<keyword evidence="3" id="KW-1185">Reference proteome</keyword>
<dbReference type="PANTHER" id="PTHR42749">
    <property type="entry name" value="CELL SHAPE-DETERMINING PROTEIN MREB"/>
    <property type="match status" value="1"/>
</dbReference>
<reference evidence="2 3" key="1">
    <citation type="submission" date="2022-01" db="EMBL/GenBank/DDBJ databases">
        <title>Dethiosulfovibrio faecalis sp. nov., a novel proteolytic, non-sulfur-reducing bacterium isolated from a marine aquaculture solid waste bioreactor.</title>
        <authorList>
            <person name="Grabowski S."/>
            <person name="Apolinario E."/>
            <person name="Schneider N."/>
            <person name="Marshall C.W."/>
            <person name="Sowers K.R."/>
        </authorList>
    </citation>
    <scope>NUCLEOTIDE SEQUENCE [LARGE SCALE GENOMIC DNA]</scope>
    <source>
        <strain evidence="2 3">DSM 12537</strain>
    </source>
</reference>
<dbReference type="Gene3D" id="3.90.640.10">
    <property type="entry name" value="Actin, Chain A, domain 4"/>
    <property type="match status" value="1"/>
</dbReference>